<protein>
    <submittedName>
        <fullName evidence="1">Uncharacterized protein</fullName>
    </submittedName>
</protein>
<gene>
    <name evidence="1" type="ORF">V7S43_017844</name>
</gene>
<reference evidence="1 2" key="1">
    <citation type="submission" date="2024-09" db="EMBL/GenBank/DDBJ databases">
        <title>Genome sequencing and assembly of Phytophthora oleae, isolate VK10A, causative agent of rot of olive drupes.</title>
        <authorList>
            <person name="Conti Taguali S."/>
            <person name="Riolo M."/>
            <person name="La Spada F."/>
            <person name="Cacciola S.O."/>
            <person name="Dionisio G."/>
        </authorList>
    </citation>
    <scope>NUCLEOTIDE SEQUENCE [LARGE SCALE GENOMIC DNA]</scope>
    <source>
        <strain evidence="1 2">VK10A</strain>
    </source>
</reference>
<proteinExistence type="predicted"/>
<keyword evidence="2" id="KW-1185">Reference proteome</keyword>
<accession>A0ABD3ESB5</accession>
<dbReference type="Proteomes" id="UP001632037">
    <property type="component" value="Unassembled WGS sequence"/>
</dbReference>
<evidence type="ECO:0000313" key="2">
    <source>
        <dbReference type="Proteomes" id="UP001632037"/>
    </source>
</evidence>
<comment type="caution">
    <text evidence="1">The sequence shown here is derived from an EMBL/GenBank/DDBJ whole genome shotgun (WGS) entry which is preliminary data.</text>
</comment>
<dbReference type="AlphaFoldDB" id="A0ABD3ESB5"/>
<dbReference type="EMBL" id="JBIMZQ010000066">
    <property type="protein sequence ID" value="KAL3657338.1"/>
    <property type="molecule type" value="Genomic_DNA"/>
</dbReference>
<evidence type="ECO:0000313" key="1">
    <source>
        <dbReference type="EMBL" id="KAL3657338.1"/>
    </source>
</evidence>
<name>A0ABD3ESB5_9STRA</name>
<organism evidence="1 2">
    <name type="scientific">Phytophthora oleae</name>
    <dbReference type="NCBI Taxonomy" id="2107226"/>
    <lineage>
        <taxon>Eukaryota</taxon>
        <taxon>Sar</taxon>
        <taxon>Stramenopiles</taxon>
        <taxon>Oomycota</taxon>
        <taxon>Peronosporomycetes</taxon>
        <taxon>Peronosporales</taxon>
        <taxon>Peronosporaceae</taxon>
        <taxon>Phytophthora</taxon>
    </lineage>
</organism>
<sequence length="83" mass="9985">MELRRQRFDQQMQVQIRQHVDRIALEREMQNKKIEQEQVRALAPERAEERAQQLREQANERNRQLICESVKVLGEAFANAKKN</sequence>